<dbReference type="AlphaFoldDB" id="A0A2P8CKX9"/>
<organism evidence="11 12">
    <name type="scientific">Prolixibacter denitrificans</name>
    <dbReference type="NCBI Taxonomy" id="1541063"/>
    <lineage>
        <taxon>Bacteria</taxon>
        <taxon>Pseudomonadati</taxon>
        <taxon>Bacteroidota</taxon>
        <taxon>Bacteroidia</taxon>
        <taxon>Marinilabiliales</taxon>
        <taxon>Prolixibacteraceae</taxon>
        <taxon>Prolixibacter</taxon>
    </lineage>
</organism>
<evidence type="ECO:0000256" key="8">
    <source>
        <dbReference type="ARBA" id="ARBA00035655"/>
    </source>
</evidence>
<keyword evidence="6 9" id="KW-1133">Transmembrane helix</keyword>
<dbReference type="GO" id="GO:0005886">
    <property type="term" value="C:plasma membrane"/>
    <property type="evidence" value="ECO:0007669"/>
    <property type="project" value="UniProtKB-SubCell"/>
</dbReference>
<comment type="similarity">
    <text evidence="8">Belongs to the TsuA/YedE (TC 9.B.102) family.</text>
</comment>
<comment type="caution">
    <text evidence="11">The sequence shown here is derived from an EMBL/GenBank/DDBJ whole genome shotgun (WGS) entry which is preliminary data.</text>
</comment>
<evidence type="ECO:0000256" key="6">
    <source>
        <dbReference type="ARBA" id="ARBA00022989"/>
    </source>
</evidence>
<dbReference type="Proteomes" id="UP000240621">
    <property type="component" value="Unassembled WGS sequence"/>
</dbReference>
<evidence type="ECO:0000256" key="9">
    <source>
        <dbReference type="SAM" id="Phobius"/>
    </source>
</evidence>
<proteinExistence type="inferred from homology"/>
<dbReference type="Proteomes" id="UP000396862">
    <property type="component" value="Unassembled WGS sequence"/>
</dbReference>
<evidence type="ECO:0000313" key="13">
    <source>
        <dbReference type="Proteomes" id="UP000396862"/>
    </source>
</evidence>
<keyword evidence="2" id="KW-0813">Transport</keyword>
<feature type="transmembrane region" description="Helical" evidence="9">
    <location>
        <begin position="12"/>
        <end position="32"/>
    </location>
</feature>
<feature type="transmembrane region" description="Helical" evidence="9">
    <location>
        <begin position="78"/>
        <end position="96"/>
    </location>
</feature>
<dbReference type="Pfam" id="PF04143">
    <property type="entry name" value="Sulf_transp"/>
    <property type="match status" value="1"/>
</dbReference>
<evidence type="ECO:0000313" key="11">
    <source>
        <dbReference type="EMBL" id="PSK85615.1"/>
    </source>
</evidence>
<dbReference type="InterPro" id="IPR007272">
    <property type="entry name" value="Sulf_transp_TsuA/YedE"/>
</dbReference>
<evidence type="ECO:0000256" key="1">
    <source>
        <dbReference type="ARBA" id="ARBA00004429"/>
    </source>
</evidence>
<evidence type="ECO:0000256" key="3">
    <source>
        <dbReference type="ARBA" id="ARBA00022475"/>
    </source>
</evidence>
<comment type="subcellular location">
    <subcellularLocation>
        <location evidence="1">Cell inner membrane</location>
        <topology evidence="1">Multi-pass membrane protein</topology>
    </subcellularLocation>
</comment>
<feature type="transmembrane region" description="Helical" evidence="9">
    <location>
        <begin position="116"/>
        <end position="133"/>
    </location>
</feature>
<dbReference type="EMBL" id="BLAU01000001">
    <property type="protein sequence ID" value="GET20235.1"/>
    <property type="molecule type" value="Genomic_DNA"/>
</dbReference>
<evidence type="ECO:0000256" key="2">
    <source>
        <dbReference type="ARBA" id="ARBA00022448"/>
    </source>
</evidence>
<evidence type="ECO:0000313" key="10">
    <source>
        <dbReference type="EMBL" id="GET20235.1"/>
    </source>
</evidence>
<keyword evidence="3" id="KW-1003">Cell membrane</keyword>
<evidence type="ECO:0000256" key="4">
    <source>
        <dbReference type="ARBA" id="ARBA00022519"/>
    </source>
</evidence>
<keyword evidence="13" id="KW-1185">Reference proteome</keyword>
<gene>
    <name evidence="11" type="ORF">CLV93_101579</name>
    <name evidence="10" type="ORF">JCM18694_04810</name>
</gene>
<dbReference type="PANTHER" id="PTHR30574:SF1">
    <property type="entry name" value="SULPHUR TRANSPORT DOMAIN-CONTAINING PROTEIN"/>
    <property type="match status" value="1"/>
</dbReference>
<dbReference type="RefSeq" id="WP_246187183.1">
    <property type="nucleotide sequence ID" value="NZ_BLAU01000001.1"/>
</dbReference>
<protein>
    <submittedName>
        <fullName evidence="11">Uncharacterized protein</fullName>
    </submittedName>
</protein>
<keyword evidence="5 9" id="KW-0812">Transmembrane</keyword>
<dbReference type="EMBL" id="PYGC01000001">
    <property type="protein sequence ID" value="PSK85615.1"/>
    <property type="molecule type" value="Genomic_DNA"/>
</dbReference>
<accession>A0A2P8CKX9</accession>
<feature type="transmembrane region" description="Helical" evidence="9">
    <location>
        <begin position="145"/>
        <end position="170"/>
    </location>
</feature>
<keyword evidence="4" id="KW-0997">Cell inner membrane</keyword>
<evidence type="ECO:0000313" key="12">
    <source>
        <dbReference type="Proteomes" id="UP000240621"/>
    </source>
</evidence>
<name>A0A2P8CKX9_9BACT</name>
<reference evidence="10 13" key="2">
    <citation type="submission" date="2019-10" db="EMBL/GenBank/DDBJ databases">
        <title>Prolixibacter strains distinguished by the presence of nitrate reductase genes were adept at nitrate-dependent anaerobic corrosion of metallic iron and carbon steel.</title>
        <authorList>
            <person name="Iino T."/>
            <person name="Shono N."/>
            <person name="Ito K."/>
            <person name="Nakamura R."/>
            <person name="Sueoka K."/>
            <person name="Harayama S."/>
            <person name="Ohkuma M."/>
        </authorList>
    </citation>
    <scope>NUCLEOTIDE SEQUENCE [LARGE SCALE GENOMIC DNA]</scope>
    <source>
        <strain evidence="10 13">MIC1-1</strain>
    </source>
</reference>
<evidence type="ECO:0000256" key="5">
    <source>
        <dbReference type="ARBA" id="ARBA00022692"/>
    </source>
</evidence>
<keyword evidence="7 9" id="KW-0472">Membrane</keyword>
<evidence type="ECO:0000256" key="7">
    <source>
        <dbReference type="ARBA" id="ARBA00023136"/>
    </source>
</evidence>
<sequence>MMNLDKSKKYWNPYFGGVMLGLVLLAAIYTAGRGLGASGAVKSVLVTGMEAVAPSHVENTPFYKEYFASHSGNPMKSWLVFEMLGLVVGGFVSGAMAGRLKFKVEHSPKITSRKRIIFAVLGGIFFGLGSQLGRGCTSGAALSGMAVLSLGGFITMIFIFGTAFALAYFVRKLWI</sequence>
<dbReference type="PANTHER" id="PTHR30574">
    <property type="entry name" value="INNER MEMBRANE PROTEIN YEDE"/>
    <property type="match status" value="1"/>
</dbReference>
<reference evidence="11 12" key="1">
    <citation type="submission" date="2018-03" db="EMBL/GenBank/DDBJ databases">
        <title>Genomic Encyclopedia of Archaeal and Bacterial Type Strains, Phase II (KMG-II): from individual species to whole genera.</title>
        <authorList>
            <person name="Goeker M."/>
        </authorList>
    </citation>
    <scope>NUCLEOTIDE SEQUENCE [LARGE SCALE GENOMIC DNA]</scope>
    <source>
        <strain evidence="11 12">DSM 27267</strain>
    </source>
</reference>